<accession>A0A5N6C0M8</accession>
<gene>
    <name evidence="1" type="ORF">FH610_009565</name>
</gene>
<name>A0A5N6C0M8_9ACTN</name>
<sequence length="252" mass="27235">MQEAPQPLDIDELLRQLAALTKTPALDQQAAERVGAALDAAAQSVRRATTGTASSAATPARQQAVDALSELGVPANPALIAEFCRAYFGSELAPRALASIRRDELRAYRAKSSTRSMWVVPALTTQLMPARGYLALSSWPAWLRIHGTRSARVDVLRVLLVLLDRLAGLRAASSEVLRSSREQQRAQISDLVMKLGIGVPGLNHGIDPATAREAIQDELDQLAPKDRAERDAAAAVLSTLDEEQRLFGRTDQ</sequence>
<keyword evidence="2" id="KW-1185">Reference proteome</keyword>
<protein>
    <submittedName>
        <fullName evidence="1">Uncharacterized protein</fullName>
    </submittedName>
</protein>
<dbReference type="EMBL" id="VDMA02000004">
    <property type="protein sequence ID" value="KAB8185993.1"/>
    <property type="molecule type" value="Genomic_DNA"/>
</dbReference>
<proteinExistence type="predicted"/>
<reference evidence="1 2" key="1">
    <citation type="submission" date="2019-10" db="EMBL/GenBank/DDBJ databases">
        <title>Nonomuraea sp. nov., isolated from Phyllanthus amarus.</title>
        <authorList>
            <person name="Klykleung N."/>
            <person name="Tanasupawat S."/>
        </authorList>
    </citation>
    <scope>NUCLEOTIDE SEQUENCE [LARGE SCALE GENOMIC DNA]</scope>
    <source>
        <strain evidence="1 2">CR1-09</strain>
    </source>
</reference>
<comment type="caution">
    <text evidence="1">The sequence shown here is derived from an EMBL/GenBank/DDBJ whole genome shotgun (WGS) entry which is preliminary data.</text>
</comment>
<dbReference type="RefSeq" id="WP_139573939.1">
    <property type="nucleotide sequence ID" value="NZ_VDMA02000004.1"/>
</dbReference>
<evidence type="ECO:0000313" key="1">
    <source>
        <dbReference type="EMBL" id="KAB8185993.1"/>
    </source>
</evidence>
<organism evidence="1 2">
    <name type="scientific">Microbispora catharanthi</name>
    <dbReference type="NCBI Taxonomy" id="1712871"/>
    <lineage>
        <taxon>Bacteria</taxon>
        <taxon>Bacillati</taxon>
        <taxon>Actinomycetota</taxon>
        <taxon>Actinomycetes</taxon>
        <taxon>Streptosporangiales</taxon>
        <taxon>Streptosporangiaceae</taxon>
        <taxon>Microbispora</taxon>
    </lineage>
</organism>
<evidence type="ECO:0000313" key="2">
    <source>
        <dbReference type="Proteomes" id="UP000313066"/>
    </source>
</evidence>
<dbReference type="Proteomes" id="UP000313066">
    <property type="component" value="Unassembled WGS sequence"/>
</dbReference>
<dbReference type="AlphaFoldDB" id="A0A5N6C0M8"/>